<dbReference type="GO" id="GO:0015562">
    <property type="term" value="F:efflux transmembrane transporter activity"/>
    <property type="evidence" value="ECO:0007669"/>
    <property type="project" value="InterPro"/>
</dbReference>
<reference evidence="12" key="6">
    <citation type="submission" date="2011-05" db="EMBL/GenBank/DDBJ databases">
        <title>Complete sequence of Collimonas fungivorans Ter331.</title>
        <authorList>
            <person name="Leveau J.H."/>
        </authorList>
    </citation>
    <scope>NUCLEOTIDE SEQUENCE [LARGE SCALE GENOMIC DNA]</scope>
    <source>
        <strain evidence="12">Ter331</strain>
    </source>
</reference>
<evidence type="ECO:0000256" key="5">
    <source>
        <dbReference type="ARBA" id="ARBA00022729"/>
    </source>
</evidence>
<keyword evidence="12" id="KW-1185">Reference proteome</keyword>
<comment type="similarity">
    <text evidence="2 9">Belongs to the outer membrane factor (OMF) (TC 1.B.17) family.</text>
</comment>
<name>G0AH59_COLFT</name>
<dbReference type="HOGENOM" id="CLU_012817_13_2_4"/>
<keyword evidence="6 9" id="KW-0472">Membrane</keyword>
<proteinExistence type="inferred from homology"/>
<evidence type="ECO:0000256" key="1">
    <source>
        <dbReference type="ARBA" id="ARBA00004370"/>
    </source>
</evidence>
<accession>G0AH59</accession>
<keyword evidence="5" id="KW-0732">Signal</keyword>
<evidence type="ECO:0000313" key="12">
    <source>
        <dbReference type="Proteomes" id="UP000008392"/>
    </source>
</evidence>
<organism evidence="11 12">
    <name type="scientific">Collimonas fungivorans (strain Ter331)</name>
    <dbReference type="NCBI Taxonomy" id="1005048"/>
    <lineage>
        <taxon>Bacteria</taxon>
        <taxon>Pseudomonadati</taxon>
        <taxon>Pseudomonadota</taxon>
        <taxon>Betaproteobacteria</taxon>
        <taxon>Burkholderiales</taxon>
        <taxon>Oxalobacteraceae</taxon>
        <taxon>Collimonas</taxon>
    </lineage>
</organism>
<gene>
    <name evidence="11" type="ordered locus">CFU_2476</name>
</gene>
<dbReference type="InterPro" id="IPR010131">
    <property type="entry name" value="MdtP/NodT-like"/>
</dbReference>
<dbReference type="PANTHER" id="PTHR30203">
    <property type="entry name" value="OUTER MEMBRANE CATION EFFLUX PROTEIN"/>
    <property type="match status" value="1"/>
</dbReference>
<reference evidence="11 12" key="3">
    <citation type="journal article" date="2008" name="FEMS Microbiol. Ecol.">
        <title>Identification and characterization of genes underlying chitinolysis in Collimonas fungivorans Ter331.</title>
        <authorList>
            <person name="Fritsche K."/>
            <person name="de Boer W."/>
            <person name="Gerards S."/>
            <person name="van den Berg M."/>
            <person name="van Veen J.A."/>
            <person name="Leveau J.H."/>
        </authorList>
    </citation>
    <scope>NUCLEOTIDE SEQUENCE [LARGE SCALE GENOMIC DNA]</scope>
    <source>
        <strain evidence="11 12">Ter331</strain>
    </source>
</reference>
<evidence type="ECO:0000256" key="3">
    <source>
        <dbReference type="ARBA" id="ARBA00022452"/>
    </source>
</evidence>
<evidence type="ECO:0000256" key="6">
    <source>
        <dbReference type="ARBA" id="ARBA00023136"/>
    </source>
</evidence>
<reference evidence="11 12" key="1">
    <citation type="journal article" date="2004" name="Environ. Microbiol.">
        <title>Phylogeny-function analysis of (meta)genomic libraries: screening for expression of ribosomal RNA genes by large-insert library fluorescent in situ hybridization (LIL-FISH).</title>
        <authorList>
            <person name="Leveau J.H."/>
            <person name="Gerards S."/>
            <person name="de Boer W."/>
            <person name="van Veen J.A."/>
        </authorList>
    </citation>
    <scope>NUCLEOTIDE SEQUENCE [LARGE SCALE GENOMIC DNA]</scope>
    <source>
        <strain evidence="11 12">Ter331</strain>
    </source>
</reference>
<dbReference type="PANTHER" id="PTHR30203:SF20">
    <property type="entry name" value="MULTIDRUG RESISTANCE OUTER MEMBRANE PROTEIN MDTP-RELATED"/>
    <property type="match status" value="1"/>
</dbReference>
<protein>
    <submittedName>
        <fullName evidence="11">Outer membrane component of tripartite multidrug resistance system</fullName>
    </submittedName>
</protein>
<keyword evidence="8 9" id="KW-0449">Lipoprotein</keyword>
<evidence type="ECO:0000256" key="9">
    <source>
        <dbReference type="RuleBase" id="RU362097"/>
    </source>
</evidence>
<reference evidence="11 12" key="2">
    <citation type="journal article" date="2006" name="J. Microbiol. Methods">
        <title>Genomic flank-sequencing of plasposon insertion sites for rapid identification of functional genes.</title>
        <authorList>
            <person name="Leveau J.H."/>
            <person name="Gerards S."/>
            <person name="Fritsche K."/>
            <person name="Zondag G."/>
            <person name="van Veen J.A."/>
        </authorList>
    </citation>
    <scope>NUCLEOTIDE SEQUENCE [LARGE SCALE GENOMIC DNA]</scope>
    <source>
        <strain evidence="11 12">Ter331</strain>
    </source>
</reference>
<evidence type="ECO:0000256" key="2">
    <source>
        <dbReference type="ARBA" id="ARBA00007613"/>
    </source>
</evidence>
<comment type="subcellular location">
    <subcellularLocation>
        <location evidence="9">Cell membrane</location>
        <topology evidence="9">Lipid-anchor</topology>
    </subcellularLocation>
    <subcellularLocation>
        <location evidence="1">Membrane</location>
    </subcellularLocation>
</comment>
<evidence type="ECO:0000256" key="7">
    <source>
        <dbReference type="ARBA" id="ARBA00023139"/>
    </source>
</evidence>
<dbReference type="STRING" id="1005048.CFU_2476"/>
<keyword evidence="3 9" id="KW-1134">Transmembrane beta strand</keyword>
<reference evidence="11 12" key="5">
    <citation type="journal article" date="2011" name="ISME J.">
        <title>Dual transcriptional profiling of a bacterial/fungal confrontation: Collimonas fungivorans versus Aspergillus niger.</title>
        <authorList>
            <person name="Mela F."/>
            <person name="Fritsche K."/>
            <person name="de Boer W."/>
            <person name="van Veen J.A."/>
            <person name="de Graaff L.H."/>
            <person name="van den Berg M."/>
            <person name="Leveau J.H."/>
        </authorList>
    </citation>
    <scope>NUCLEOTIDE SEQUENCE [LARGE SCALE GENOMIC DNA]</scope>
    <source>
        <strain evidence="11 12">Ter331</strain>
    </source>
</reference>
<evidence type="ECO:0000256" key="4">
    <source>
        <dbReference type="ARBA" id="ARBA00022692"/>
    </source>
</evidence>
<reference evidence="11 12" key="4">
    <citation type="journal article" date="2010" name="Environ. Microbiol.">
        <title>The bacterial genus Collimonas: mycophagy, weathering and other adaptive solutions to life in oligotrophic soil environments.</title>
        <authorList>
            <person name="Leveau J.H."/>
            <person name="Uroz S."/>
            <person name="de Boer W."/>
        </authorList>
    </citation>
    <scope>NUCLEOTIDE SEQUENCE [LARGE SCALE GENOMIC DNA]</scope>
    <source>
        <strain evidence="11 12">Ter331</strain>
    </source>
</reference>
<dbReference type="NCBIfam" id="TIGR01845">
    <property type="entry name" value="outer_NodT"/>
    <property type="match status" value="1"/>
</dbReference>
<dbReference type="AlphaFoldDB" id="G0AH59"/>
<dbReference type="EMBL" id="CP002745">
    <property type="protein sequence ID" value="AEK62303.1"/>
    <property type="molecule type" value="Genomic_DNA"/>
</dbReference>
<dbReference type="eggNOG" id="COG1538">
    <property type="taxonomic scope" value="Bacteria"/>
</dbReference>
<evidence type="ECO:0000256" key="10">
    <source>
        <dbReference type="SAM" id="MobiDB-lite"/>
    </source>
</evidence>
<dbReference type="KEGG" id="cfu:CFU_2476"/>
<dbReference type="Gene3D" id="1.20.1600.10">
    <property type="entry name" value="Outer membrane efflux proteins (OEP)"/>
    <property type="match status" value="1"/>
</dbReference>
<sequence length="517" mass="54765">MAAKPIRQINADMNSHPSPARRSLPKLGTQRLVISAAVLLLAACANFSGIHSTASTNNPDDYASASALPGQGGLWPAGSWVSTIGGSQLQQLVDEALAGNPNLQAAAARIGAARAMVEAAGATSKPQVGASLSATRERFSENSIYPPPFGGMYVTDYETALNFSYDLDFWGKHSAQLRSAISQSKAAEAEHYAARLALTAGISKAWLQLGRQYAQLDLTNQQLVLRDKLDKLTQQRFAAGLDTQSDNQQSRQQVAGLRAEQAQWQEAIALTRNQIAALMGQGPDRGLKIAPPALPADAAIALPDQLPLGLLGRRPDVVAARWQVEAAQSDIKVAKTEFYPDINLSAMAGFSSLSFSQFLNHSSKVVGIGPAIHLPIFEGGALRAQLKGRVAAYDGAVATYNQALNDAFHEVADSVQSLQAAETQGKNQQAAVDAAERGMKLAEQRQQVGTANMLQVVSTQISWLAQRKLELDTRARRADLRVNLIKSLGGGFDASAEGLNPAEASTGTASPQANAAN</sequence>
<dbReference type="GO" id="GO:0005886">
    <property type="term" value="C:plasma membrane"/>
    <property type="evidence" value="ECO:0007669"/>
    <property type="project" value="UniProtKB-SubCell"/>
</dbReference>
<dbReference type="SUPFAM" id="SSF56954">
    <property type="entry name" value="Outer membrane efflux proteins (OEP)"/>
    <property type="match status" value="1"/>
</dbReference>
<dbReference type="Pfam" id="PF02321">
    <property type="entry name" value="OEP"/>
    <property type="match status" value="2"/>
</dbReference>
<keyword evidence="7 9" id="KW-0564">Palmitate</keyword>
<dbReference type="Proteomes" id="UP000008392">
    <property type="component" value="Chromosome"/>
</dbReference>
<dbReference type="Gene3D" id="2.20.200.10">
    <property type="entry name" value="Outer membrane efflux proteins (OEP)"/>
    <property type="match status" value="1"/>
</dbReference>
<evidence type="ECO:0000256" key="8">
    <source>
        <dbReference type="ARBA" id="ARBA00023288"/>
    </source>
</evidence>
<dbReference type="InterPro" id="IPR003423">
    <property type="entry name" value="OMP_efflux"/>
</dbReference>
<feature type="region of interest" description="Disordered" evidence="10">
    <location>
        <begin position="1"/>
        <end position="23"/>
    </location>
</feature>
<evidence type="ECO:0000313" key="11">
    <source>
        <dbReference type="EMBL" id="AEK62303.1"/>
    </source>
</evidence>
<keyword evidence="4 9" id="KW-0812">Transmembrane</keyword>